<sequence>MVGCGVSGSVTGIITANGETVDGGNIIFQPIEAGAKPAISAIGSDGNYDLKTAGDEGLSPGEYRVIYTPPNQREDESGRPVGKLVKWRKFKAPSETVNVEAKENNIPIELVKQ</sequence>
<reference evidence="1 2" key="1">
    <citation type="submission" date="2006-02" db="EMBL/GenBank/DDBJ databases">
        <authorList>
            <person name="Amann R."/>
            <person name="Ferriera S."/>
            <person name="Johnson J."/>
            <person name="Kravitz S."/>
            <person name="Halpern A."/>
            <person name="Remington K."/>
            <person name="Beeson K."/>
            <person name="Tran B."/>
            <person name="Rogers Y.-H."/>
            <person name="Friedman R."/>
            <person name="Venter J.C."/>
        </authorList>
    </citation>
    <scope>NUCLEOTIDE SEQUENCE [LARGE SCALE GENOMIC DNA]</scope>
    <source>
        <strain evidence="1 2">DSM 3645</strain>
    </source>
</reference>
<organism evidence="1 2">
    <name type="scientific">Blastopirellula marina DSM 3645</name>
    <dbReference type="NCBI Taxonomy" id="314230"/>
    <lineage>
        <taxon>Bacteria</taxon>
        <taxon>Pseudomonadati</taxon>
        <taxon>Planctomycetota</taxon>
        <taxon>Planctomycetia</taxon>
        <taxon>Pirellulales</taxon>
        <taxon>Pirellulaceae</taxon>
        <taxon>Blastopirellula</taxon>
    </lineage>
</organism>
<comment type="caution">
    <text evidence="1">The sequence shown here is derived from an EMBL/GenBank/DDBJ whole genome shotgun (WGS) entry which is preliminary data.</text>
</comment>
<protein>
    <recommendedName>
        <fullName evidence="3">Carboxypeptidase regulatory-like domain-containing protein</fullName>
    </recommendedName>
</protein>
<proteinExistence type="predicted"/>
<evidence type="ECO:0000313" key="1">
    <source>
        <dbReference type="EMBL" id="EAQ80635.1"/>
    </source>
</evidence>
<dbReference type="AlphaFoldDB" id="A3ZSH5"/>
<accession>A3ZSH5</accession>
<evidence type="ECO:0000313" key="2">
    <source>
        <dbReference type="Proteomes" id="UP000004358"/>
    </source>
</evidence>
<name>A3ZSH5_9BACT</name>
<dbReference type="Proteomes" id="UP000004358">
    <property type="component" value="Unassembled WGS sequence"/>
</dbReference>
<evidence type="ECO:0008006" key="3">
    <source>
        <dbReference type="Google" id="ProtNLM"/>
    </source>
</evidence>
<gene>
    <name evidence="1" type="ORF">DSM3645_14855</name>
</gene>
<dbReference type="EMBL" id="AANZ01000008">
    <property type="protein sequence ID" value="EAQ80635.1"/>
    <property type="molecule type" value="Genomic_DNA"/>
</dbReference>
<dbReference type="HOGENOM" id="CLU_2128643_0_0_0"/>